<feature type="domain" description="Major facilitator superfamily (MFS) profile" evidence="9">
    <location>
        <begin position="10"/>
        <end position="458"/>
    </location>
</feature>
<dbReference type="Proteomes" id="UP000271603">
    <property type="component" value="Chromosome"/>
</dbReference>
<evidence type="ECO:0000256" key="7">
    <source>
        <dbReference type="SAM" id="MobiDB-lite"/>
    </source>
</evidence>
<dbReference type="SUPFAM" id="SSF103473">
    <property type="entry name" value="MFS general substrate transporter"/>
    <property type="match status" value="1"/>
</dbReference>
<feature type="transmembrane region" description="Helical" evidence="8">
    <location>
        <begin position="290"/>
        <end position="312"/>
    </location>
</feature>
<evidence type="ECO:0000256" key="3">
    <source>
        <dbReference type="ARBA" id="ARBA00022475"/>
    </source>
</evidence>
<feature type="transmembrane region" description="Helical" evidence="8">
    <location>
        <begin position="76"/>
        <end position="95"/>
    </location>
</feature>
<feature type="compositionally biased region" description="Basic and acidic residues" evidence="7">
    <location>
        <begin position="517"/>
        <end position="528"/>
    </location>
</feature>
<evidence type="ECO:0000256" key="6">
    <source>
        <dbReference type="ARBA" id="ARBA00023136"/>
    </source>
</evidence>
<dbReference type="STRING" id="61652.AXX16_2776"/>
<feature type="transmembrane region" description="Helical" evidence="8">
    <location>
        <begin position="101"/>
        <end position="122"/>
    </location>
</feature>
<comment type="subcellular location">
    <subcellularLocation>
        <location evidence="1">Cell membrane</location>
        <topology evidence="1">Multi-pass membrane protein</topology>
    </subcellularLocation>
</comment>
<name>A0A447QV30_SERRU</name>
<proteinExistence type="predicted"/>
<evidence type="ECO:0000313" key="10">
    <source>
        <dbReference type="EMBL" id="VEA73847.1"/>
    </source>
</evidence>
<feature type="transmembrane region" description="Helical" evidence="8">
    <location>
        <begin position="134"/>
        <end position="156"/>
    </location>
</feature>
<feature type="transmembrane region" description="Helical" evidence="8">
    <location>
        <begin position="224"/>
        <end position="242"/>
    </location>
</feature>
<evidence type="ECO:0000256" key="5">
    <source>
        <dbReference type="ARBA" id="ARBA00022989"/>
    </source>
</evidence>
<dbReference type="Gene3D" id="1.20.1720.10">
    <property type="entry name" value="Multidrug resistance protein D"/>
    <property type="match status" value="1"/>
</dbReference>
<evidence type="ECO:0000256" key="4">
    <source>
        <dbReference type="ARBA" id="ARBA00022692"/>
    </source>
</evidence>
<feature type="region of interest" description="Disordered" evidence="7">
    <location>
        <begin position="491"/>
        <end position="528"/>
    </location>
</feature>
<dbReference type="PANTHER" id="PTHR42718:SF46">
    <property type="entry name" value="BLR6921 PROTEIN"/>
    <property type="match status" value="1"/>
</dbReference>
<feature type="transmembrane region" description="Helical" evidence="8">
    <location>
        <begin position="162"/>
        <end position="181"/>
    </location>
</feature>
<evidence type="ECO:0000259" key="9">
    <source>
        <dbReference type="PROSITE" id="PS50850"/>
    </source>
</evidence>
<dbReference type="PROSITE" id="PS50850">
    <property type="entry name" value="MFS"/>
    <property type="match status" value="1"/>
</dbReference>
<dbReference type="InterPro" id="IPR011701">
    <property type="entry name" value="MFS"/>
</dbReference>
<dbReference type="EMBL" id="LR134155">
    <property type="protein sequence ID" value="VEA73847.1"/>
    <property type="molecule type" value="Genomic_DNA"/>
</dbReference>
<gene>
    <name evidence="10" type="primary">hsrA_3</name>
    <name evidence="10" type="ORF">NCTC9419_05482</name>
</gene>
<evidence type="ECO:0000256" key="1">
    <source>
        <dbReference type="ARBA" id="ARBA00004651"/>
    </source>
</evidence>
<dbReference type="PANTHER" id="PTHR42718">
    <property type="entry name" value="MAJOR FACILITATOR SUPERFAMILY MULTIDRUG TRANSPORTER MFSC"/>
    <property type="match status" value="1"/>
</dbReference>
<reference evidence="10 11" key="1">
    <citation type="submission" date="2018-12" db="EMBL/GenBank/DDBJ databases">
        <authorList>
            <consortium name="Pathogen Informatics"/>
        </authorList>
    </citation>
    <scope>NUCLEOTIDE SEQUENCE [LARGE SCALE GENOMIC DNA]</scope>
    <source>
        <strain evidence="10 11">NCTC9419</strain>
    </source>
</reference>
<dbReference type="GO" id="GO:0005886">
    <property type="term" value="C:plasma membrane"/>
    <property type="evidence" value="ECO:0007669"/>
    <property type="project" value="UniProtKB-SubCell"/>
</dbReference>
<organism evidence="10 11">
    <name type="scientific">Serratia rubidaea</name>
    <name type="common">Serratia marinorubra</name>
    <dbReference type="NCBI Taxonomy" id="61652"/>
    <lineage>
        <taxon>Bacteria</taxon>
        <taxon>Pseudomonadati</taxon>
        <taxon>Pseudomonadota</taxon>
        <taxon>Gammaproteobacteria</taxon>
        <taxon>Enterobacterales</taxon>
        <taxon>Yersiniaceae</taxon>
        <taxon>Serratia</taxon>
    </lineage>
</organism>
<evidence type="ECO:0000256" key="8">
    <source>
        <dbReference type="SAM" id="Phobius"/>
    </source>
</evidence>
<keyword evidence="3" id="KW-1003">Cell membrane</keyword>
<dbReference type="GO" id="GO:0022857">
    <property type="term" value="F:transmembrane transporter activity"/>
    <property type="evidence" value="ECO:0007669"/>
    <property type="project" value="InterPro"/>
</dbReference>
<dbReference type="InterPro" id="IPR020846">
    <property type="entry name" value="MFS_dom"/>
</dbReference>
<keyword evidence="5 8" id="KW-1133">Transmembrane helix</keyword>
<dbReference type="Gene3D" id="1.20.1250.20">
    <property type="entry name" value="MFS general substrate transporter like domains"/>
    <property type="match status" value="1"/>
</dbReference>
<dbReference type="Pfam" id="PF07690">
    <property type="entry name" value="MFS_1"/>
    <property type="match status" value="1"/>
</dbReference>
<keyword evidence="2" id="KW-0813">Transport</keyword>
<feature type="transmembrane region" description="Helical" evidence="8">
    <location>
        <begin position="263"/>
        <end position="284"/>
    </location>
</feature>
<feature type="transmembrane region" description="Helical" evidence="8">
    <location>
        <begin position="193"/>
        <end position="212"/>
    </location>
</feature>
<feature type="transmembrane region" description="Helical" evidence="8">
    <location>
        <begin position="432"/>
        <end position="453"/>
    </location>
</feature>
<keyword evidence="6 8" id="KW-0472">Membrane</keyword>
<dbReference type="InterPro" id="IPR036259">
    <property type="entry name" value="MFS_trans_sf"/>
</dbReference>
<feature type="transmembrane region" description="Helical" evidence="8">
    <location>
        <begin position="324"/>
        <end position="348"/>
    </location>
</feature>
<protein>
    <submittedName>
        <fullName evidence="10">High-copy suppressor of rspA</fullName>
    </submittedName>
</protein>
<sequence>MSAFSRVGALPLLVAGAFFMENLDGTVIVTALPQMAAAFGVQPVDMNIGIVAYILTLTVFIPASGWIANRFGARRVFSAAIVIFTLASVLCALSADLITFTAARILQGFGGALMVPVGRLAVLRNTDKSGLIKAIATITWPGLVAPILGPPVGGFITTYASWHWIFILNLPLGLLALPLAWRLIPDEARQTRAPFDGLGFVLTGIACFGLMFGLDLINHPQLSWLVPLLCIAASLAVGALAVRHAKRHAAPLINLWAMRVKSYAVTIWGGTLFRLAIGAVPFLLPLLFQIGFGLSAFEAGLLVLAVFAGNLAMKPFTSAILYRFNFRTTLMVNGLLNAAAIFGCALLTPATPVWLIIALLFVSGLTRSMQFTALNTLAFSEVPQSKMNDANTLFNVAQQMGGGLGIAVGALVLRLAEIWFPPAGDAIPLANFQLAFVVIGGIALLSVVDSFGLTAEAGNEIRRQTPPLRRRRALNAVNRTLCAIFPGAGQKGFASADNPRSIDDPPGVSPADCLPFRPEKRGKNNDSQ</sequence>
<evidence type="ECO:0000313" key="11">
    <source>
        <dbReference type="Proteomes" id="UP000271603"/>
    </source>
</evidence>
<accession>A0A447QV30</accession>
<feature type="transmembrane region" description="Helical" evidence="8">
    <location>
        <begin position="48"/>
        <end position="69"/>
    </location>
</feature>
<dbReference type="AlphaFoldDB" id="A0A447QV30"/>
<keyword evidence="4 8" id="KW-0812">Transmembrane</keyword>
<evidence type="ECO:0000256" key="2">
    <source>
        <dbReference type="ARBA" id="ARBA00022448"/>
    </source>
</evidence>